<dbReference type="SMART" id="SM00091">
    <property type="entry name" value="PAS"/>
    <property type="match status" value="1"/>
</dbReference>
<comment type="catalytic activity">
    <reaction evidence="1">
        <text>3',3'-c-di-GMP + H2O = 5'-phosphoguanylyl(3'-&gt;5')guanosine + H(+)</text>
        <dbReference type="Rhea" id="RHEA:24902"/>
        <dbReference type="ChEBI" id="CHEBI:15377"/>
        <dbReference type="ChEBI" id="CHEBI:15378"/>
        <dbReference type="ChEBI" id="CHEBI:58754"/>
        <dbReference type="ChEBI" id="CHEBI:58805"/>
        <dbReference type="EC" id="3.1.4.52"/>
    </reaction>
    <physiologicalReaction direction="left-to-right" evidence="1">
        <dbReference type="Rhea" id="RHEA:24903"/>
    </physiologicalReaction>
</comment>
<dbReference type="InterPro" id="IPR000700">
    <property type="entry name" value="PAS-assoc_C"/>
</dbReference>
<dbReference type="Gene3D" id="3.30.450.20">
    <property type="entry name" value="PAS domain"/>
    <property type="match status" value="1"/>
</dbReference>
<dbReference type="AlphaFoldDB" id="A0A2K2H629"/>
<dbReference type="SUPFAM" id="SSF55785">
    <property type="entry name" value="PYP-like sensor domain (PAS domain)"/>
    <property type="match status" value="1"/>
</dbReference>
<evidence type="ECO:0000313" key="7">
    <source>
        <dbReference type="EMBL" id="PNU18697.1"/>
    </source>
</evidence>
<dbReference type="Pfam" id="PF00990">
    <property type="entry name" value="GGDEF"/>
    <property type="match status" value="1"/>
</dbReference>
<dbReference type="InterPro" id="IPR013656">
    <property type="entry name" value="PAS_4"/>
</dbReference>
<keyword evidence="2" id="KW-0812">Transmembrane</keyword>
<evidence type="ECO:0000256" key="2">
    <source>
        <dbReference type="SAM" id="Phobius"/>
    </source>
</evidence>
<dbReference type="PANTHER" id="PTHR44757">
    <property type="entry name" value="DIGUANYLATE CYCLASE DGCP"/>
    <property type="match status" value="1"/>
</dbReference>
<dbReference type="PROSITE" id="PS50887">
    <property type="entry name" value="GGDEF"/>
    <property type="match status" value="1"/>
</dbReference>
<proteinExistence type="predicted"/>
<dbReference type="GO" id="GO:0071111">
    <property type="term" value="F:cyclic-guanylate-specific phosphodiesterase activity"/>
    <property type="evidence" value="ECO:0007669"/>
    <property type="project" value="UniProtKB-EC"/>
</dbReference>
<dbReference type="SMART" id="SM00052">
    <property type="entry name" value="EAL"/>
    <property type="match status" value="1"/>
</dbReference>
<evidence type="ECO:0000259" key="6">
    <source>
        <dbReference type="PROSITE" id="PS50887"/>
    </source>
</evidence>
<dbReference type="PROSITE" id="PS50113">
    <property type="entry name" value="PAC"/>
    <property type="match status" value="1"/>
</dbReference>
<organism evidence="7 8">
    <name type="scientific">Geothermobacter hydrogeniphilus</name>
    <dbReference type="NCBI Taxonomy" id="1969733"/>
    <lineage>
        <taxon>Bacteria</taxon>
        <taxon>Pseudomonadati</taxon>
        <taxon>Thermodesulfobacteriota</taxon>
        <taxon>Desulfuromonadia</taxon>
        <taxon>Desulfuromonadales</taxon>
        <taxon>Geothermobacteraceae</taxon>
        <taxon>Geothermobacter</taxon>
    </lineage>
</organism>
<dbReference type="Gene3D" id="3.30.70.270">
    <property type="match status" value="1"/>
</dbReference>
<dbReference type="InterPro" id="IPR029787">
    <property type="entry name" value="Nucleotide_cyclase"/>
</dbReference>
<dbReference type="Proteomes" id="UP000236340">
    <property type="component" value="Unassembled WGS sequence"/>
</dbReference>
<dbReference type="CDD" id="cd01949">
    <property type="entry name" value="GGDEF"/>
    <property type="match status" value="1"/>
</dbReference>
<dbReference type="InterPro" id="IPR000160">
    <property type="entry name" value="GGDEF_dom"/>
</dbReference>
<dbReference type="InterPro" id="IPR052155">
    <property type="entry name" value="Biofilm_reg_signaling"/>
</dbReference>
<evidence type="ECO:0000256" key="1">
    <source>
        <dbReference type="ARBA" id="ARBA00051114"/>
    </source>
</evidence>
<evidence type="ECO:0000259" key="3">
    <source>
        <dbReference type="PROSITE" id="PS50112"/>
    </source>
</evidence>
<evidence type="ECO:0000259" key="4">
    <source>
        <dbReference type="PROSITE" id="PS50113"/>
    </source>
</evidence>
<dbReference type="InterPro" id="IPR035965">
    <property type="entry name" value="PAS-like_dom_sf"/>
</dbReference>
<dbReference type="InterPro" id="IPR000014">
    <property type="entry name" value="PAS"/>
</dbReference>
<feature type="domain" description="GGDEF" evidence="6">
    <location>
        <begin position="228"/>
        <end position="361"/>
    </location>
</feature>
<dbReference type="SUPFAM" id="SSF141868">
    <property type="entry name" value="EAL domain-like"/>
    <property type="match status" value="1"/>
</dbReference>
<feature type="domain" description="EAL" evidence="5">
    <location>
        <begin position="370"/>
        <end position="626"/>
    </location>
</feature>
<dbReference type="Pfam" id="PF08448">
    <property type="entry name" value="PAS_4"/>
    <property type="match status" value="1"/>
</dbReference>
<dbReference type="CDD" id="cd01948">
    <property type="entry name" value="EAL"/>
    <property type="match status" value="1"/>
</dbReference>
<dbReference type="Pfam" id="PF00563">
    <property type="entry name" value="EAL"/>
    <property type="match status" value="1"/>
</dbReference>
<dbReference type="FunFam" id="3.20.20.450:FF:000001">
    <property type="entry name" value="Cyclic di-GMP phosphodiesterase yahA"/>
    <property type="match status" value="1"/>
</dbReference>
<dbReference type="InterPro" id="IPR043128">
    <property type="entry name" value="Rev_trsase/Diguanyl_cyclase"/>
</dbReference>
<dbReference type="SMART" id="SM00267">
    <property type="entry name" value="GGDEF"/>
    <property type="match status" value="1"/>
</dbReference>
<keyword evidence="2" id="KW-0472">Membrane</keyword>
<dbReference type="SUPFAM" id="SSF55073">
    <property type="entry name" value="Nucleotide cyclase"/>
    <property type="match status" value="1"/>
</dbReference>
<dbReference type="PANTHER" id="PTHR44757:SF2">
    <property type="entry name" value="BIOFILM ARCHITECTURE MAINTENANCE PROTEIN MBAA"/>
    <property type="match status" value="1"/>
</dbReference>
<dbReference type="PROSITE" id="PS50112">
    <property type="entry name" value="PAS"/>
    <property type="match status" value="1"/>
</dbReference>
<dbReference type="InterPro" id="IPR001633">
    <property type="entry name" value="EAL_dom"/>
</dbReference>
<dbReference type="OrthoDB" id="9777298at2"/>
<dbReference type="RefSeq" id="WP_103116776.1">
    <property type="nucleotide sequence ID" value="NZ_PPFX01000055.1"/>
</dbReference>
<dbReference type="PROSITE" id="PS50883">
    <property type="entry name" value="EAL"/>
    <property type="match status" value="1"/>
</dbReference>
<dbReference type="NCBIfam" id="TIGR00254">
    <property type="entry name" value="GGDEF"/>
    <property type="match status" value="1"/>
</dbReference>
<dbReference type="CDD" id="cd00130">
    <property type="entry name" value="PAS"/>
    <property type="match status" value="1"/>
</dbReference>
<protein>
    <submittedName>
        <fullName evidence="7">Diguanylate cyclase</fullName>
    </submittedName>
</protein>
<keyword evidence="2" id="KW-1133">Transmembrane helix</keyword>
<dbReference type="NCBIfam" id="TIGR00229">
    <property type="entry name" value="sensory_box"/>
    <property type="match status" value="1"/>
</dbReference>
<evidence type="ECO:0000313" key="8">
    <source>
        <dbReference type="Proteomes" id="UP000236340"/>
    </source>
</evidence>
<dbReference type="FunFam" id="3.30.70.270:FF:000001">
    <property type="entry name" value="Diguanylate cyclase domain protein"/>
    <property type="match status" value="1"/>
</dbReference>
<dbReference type="GO" id="GO:0071732">
    <property type="term" value="P:cellular response to nitric oxide"/>
    <property type="evidence" value="ECO:0007669"/>
    <property type="project" value="UniProtKB-ARBA"/>
</dbReference>
<dbReference type="Gene3D" id="3.20.20.450">
    <property type="entry name" value="EAL domain"/>
    <property type="match status" value="1"/>
</dbReference>
<sequence length="644" mass="72756">MKRVTWLLISLAVIASGSIILSVCHLNMLSQFTAFPALVTFILTVLIAWLTARTRAAFARHDHLRRQFQQQSRLLQAVLRAIPAPIFFKDHRGIYLGCNRAFETFIGLPREKIIGASVWDVAPRELADKYHRADSELMKQGGQQVYETEVQYADGSRHHVMFHKAVFAAADGSPAGLVGAMLDITDRKQAEQEIEELAYHDNLTGLANRSFFKQRLAESLTQAAISEQQLALLFLDLDRFKYINDTIGHAGGDRLLQLVAERLSCLIPAGGTLARLGGDEFVIMLTDVHNRNELEHFGNTLLKTLEKPFRLAGKQLHVSTSIGVARYPADGKDSSSLLKHADMAMYAAKEQGRNNLCFYRKRMTRQAARRRDMETRLRQALDKGEFALVYQPQIDNRNSRIRGVEALLRWHHPRRGLVYPAEFIPIAEETGLIRTLGEWVLRESCRQLRTWRHAQLPNLRMAVNISGQQFKQPDFLAVVDRALREADFDPARLELEMELTETVLLHNVETTLRNLRGLKERGISLAIDDFGTGYSSLSYLKDFPIDRIKIDRSFVGEISHDGNAAAIVGTIIAMARSLGLAVIAEGVETEQQVEFLKQRDCFEMQGYYFARPMPAAVLERYLLNIQTGENRRSTGLVTCQVGLT</sequence>
<gene>
    <name evidence="7" type="ORF">C2E25_16265</name>
</gene>
<reference evidence="7 8" key="1">
    <citation type="journal article" date="2018" name="Genome Announc.">
        <title>Genome Sequence of Geothermobacter sp. HR-1 Iron Reducer from the Loihi Seamount.</title>
        <authorList>
            <person name="Smith H."/>
            <person name="Abuyen K."/>
            <person name="Tremblay J."/>
            <person name="Savalia P."/>
            <person name="Perez-Rodriguez I."/>
            <person name="Emerson D."/>
            <person name="Tully B."/>
            <person name="Amend J."/>
        </authorList>
    </citation>
    <scope>NUCLEOTIDE SEQUENCE [LARGE SCALE GENOMIC DNA]</scope>
    <source>
        <strain evidence="7 8">HR-1</strain>
    </source>
</reference>
<feature type="domain" description="PAS" evidence="3">
    <location>
        <begin position="71"/>
        <end position="149"/>
    </location>
</feature>
<dbReference type="EMBL" id="PPFX01000055">
    <property type="protein sequence ID" value="PNU18697.1"/>
    <property type="molecule type" value="Genomic_DNA"/>
</dbReference>
<accession>A0A2K2H629</accession>
<evidence type="ECO:0000259" key="5">
    <source>
        <dbReference type="PROSITE" id="PS50883"/>
    </source>
</evidence>
<comment type="caution">
    <text evidence="7">The sequence shown here is derived from an EMBL/GenBank/DDBJ whole genome shotgun (WGS) entry which is preliminary data.</text>
</comment>
<feature type="domain" description="PAC" evidence="4">
    <location>
        <begin position="144"/>
        <end position="196"/>
    </location>
</feature>
<name>A0A2K2H629_9BACT</name>
<dbReference type="InterPro" id="IPR035919">
    <property type="entry name" value="EAL_sf"/>
</dbReference>
<feature type="transmembrane region" description="Helical" evidence="2">
    <location>
        <begin position="32"/>
        <end position="52"/>
    </location>
</feature>